<accession>A0AAV8ZLT3</accession>
<proteinExistence type="predicted"/>
<reference evidence="1" key="1">
    <citation type="journal article" date="2023" name="Insect Mol. Biol.">
        <title>Genome sequencing provides insights into the evolution of gene families encoding plant cell wall-degrading enzymes in longhorned beetles.</title>
        <authorList>
            <person name="Shin N.R."/>
            <person name="Okamura Y."/>
            <person name="Kirsch R."/>
            <person name="Pauchet Y."/>
        </authorList>
    </citation>
    <scope>NUCLEOTIDE SEQUENCE</scope>
    <source>
        <strain evidence="1">RBIC_L_NR</strain>
    </source>
</reference>
<dbReference type="EMBL" id="JANEYF010001019">
    <property type="protein sequence ID" value="KAJ8966374.1"/>
    <property type="molecule type" value="Genomic_DNA"/>
</dbReference>
<evidence type="ECO:0000313" key="1">
    <source>
        <dbReference type="EMBL" id="KAJ8966374.1"/>
    </source>
</evidence>
<comment type="caution">
    <text evidence="1">The sequence shown here is derived from an EMBL/GenBank/DDBJ whole genome shotgun (WGS) entry which is preliminary data.</text>
</comment>
<dbReference type="Proteomes" id="UP001162156">
    <property type="component" value="Unassembled WGS sequence"/>
</dbReference>
<evidence type="ECO:0000313" key="2">
    <source>
        <dbReference type="Proteomes" id="UP001162156"/>
    </source>
</evidence>
<name>A0AAV8ZLT3_9CUCU</name>
<dbReference type="AlphaFoldDB" id="A0AAV8ZLT3"/>
<keyword evidence="2" id="KW-1185">Reference proteome</keyword>
<sequence length="113" mass="13355">MCIFKRCFSNIRDDFFNYINEDEKQIIEKGLKDLDDVDQDELDVLSRYECKTLPTKENFGRIINELAEHEIIQKTTFISDSFYDVIGNMLTSAMLHAVYEDCKPISRNILKKY</sequence>
<protein>
    <submittedName>
        <fullName evidence="1">Uncharacterized protein</fullName>
    </submittedName>
</protein>
<gene>
    <name evidence="1" type="ORF">NQ314_003559</name>
</gene>
<organism evidence="1 2">
    <name type="scientific">Rhamnusium bicolor</name>
    <dbReference type="NCBI Taxonomy" id="1586634"/>
    <lineage>
        <taxon>Eukaryota</taxon>
        <taxon>Metazoa</taxon>
        <taxon>Ecdysozoa</taxon>
        <taxon>Arthropoda</taxon>
        <taxon>Hexapoda</taxon>
        <taxon>Insecta</taxon>
        <taxon>Pterygota</taxon>
        <taxon>Neoptera</taxon>
        <taxon>Endopterygota</taxon>
        <taxon>Coleoptera</taxon>
        <taxon>Polyphaga</taxon>
        <taxon>Cucujiformia</taxon>
        <taxon>Chrysomeloidea</taxon>
        <taxon>Cerambycidae</taxon>
        <taxon>Lepturinae</taxon>
        <taxon>Rhagiini</taxon>
        <taxon>Rhamnusium</taxon>
    </lineage>
</organism>